<keyword evidence="7" id="KW-1185">Reference proteome</keyword>
<dbReference type="RefSeq" id="XP_016216096.1">
    <property type="nucleotide sequence ID" value="XM_016355790.1"/>
</dbReference>
<keyword evidence="3" id="KW-0206">Cytoskeleton</keyword>
<feature type="compositionally biased region" description="Low complexity" evidence="4">
    <location>
        <begin position="663"/>
        <end position="672"/>
    </location>
</feature>
<dbReference type="GO" id="GO:0008017">
    <property type="term" value="F:microtubule binding"/>
    <property type="evidence" value="ECO:0007669"/>
    <property type="project" value="InterPro"/>
</dbReference>
<feature type="compositionally biased region" description="Polar residues" evidence="4">
    <location>
        <begin position="498"/>
        <end position="507"/>
    </location>
</feature>
<name>A0A0D1YZU1_9PEZI</name>
<organism evidence="6 7">
    <name type="scientific">Verruconis gallopava</name>
    <dbReference type="NCBI Taxonomy" id="253628"/>
    <lineage>
        <taxon>Eukaryota</taxon>
        <taxon>Fungi</taxon>
        <taxon>Dikarya</taxon>
        <taxon>Ascomycota</taxon>
        <taxon>Pezizomycotina</taxon>
        <taxon>Dothideomycetes</taxon>
        <taxon>Pleosporomycetidae</taxon>
        <taxon>Venturiales</taxon>
        <taxon>Sympoventuriaceae</taxon>
        <taxon>Verruconis</taxon>
    </lineage>
</organism>
<protein>
    <recommendedName>
        <fullName evidence="5">GAR domain-containing protein</fullName>
    </recommendedName>
</protein>
<dbReference type="OrthoDB" id="5409589at2759"/>
<gene>
    <name evidence="6" type="ORF">PV09_02703</name>
</gene>
<evidence type="ECO:0000256" key="3">
    <source>
        <dbReference type="ARBA" id="ARBA00023212"/>
    </source>
</evidence>
<accession>A0A0D1YZU1</accession>
<dbReference type="SUPFAM" id="SSF143575">
    <property type="entry name" value="GAS2 domain-like"/>
    <property type="match status" value="1"/>
</dbReference>
<evidence type="ECO:0000256" key="2">
    <source>
        <dbReference type="ARBA" id="ARBA00022490"/>
    </source>
</evidence>
<dbReference type="AlphaFoldDB" id="A0A0D1YZU1"/>
<feature type="compositionally biased region" description="Polar residues" evidence="4">
    <location>
        <begin position="871"/>
        <end position="885"/>
    </location>
</feature>
<keyword evidence="2" id="KW-0963">Cytoplasm</keyword>
<feature type="compositionally biased region" description="Acidic residues" evidence="4">
    <location>
        <begin position="411"/>
        <end position="421"/>
    </location>
</feature>
<feature type="compositionally biased region" description="Low complexity" evidence="4">
    <location>
        <begin position="611"/>
        <end position="623"/>
    </location>
</feature>
<feature type="compositionally biased region" description="Polar residues" evidence="4">
    <location>
        <begin position="536"/>
        <end position="570"/>
    </location>
</feature>
<dbReference type="GO" id="GO:0005856">
    <property type="term" value="C:cytoskeleton"/>
    <property type="evidence" value="ECO:0007669"/>
    <property type="project" value="UniProtKB-SubCell"/>
</dbReference>
<feature type="compositionally biased region" description="Basic and acidic residues" evidence="4">
    <location>
        <begin position="379"/>
        <end position="391"/>
    </location>
</feature>
<dbReference type="VEuPathDB" id="FungiDB:PV09_02703"/>
<comment type="subcellular location">
    <subcellularLocation>
        <location evidence="1">Cytoplasm</location>
        <location evidence="1">Cytoskeleton</location>
    </subcellularLocation>
</comment>
<feature type="region of interest" description="Disordered" evidence="4">
    <location>
        <begin position="22"/>
        <end position="50"/>
    </location>
</feature>
<feature type="region of interest" description="Disordered" evidence="4">
    <location>
        <begin position="344"/>
        <end position="421"/>
    </location>
</feature>
<dbReference type="InterPro" id="IPR036534">
    <property type="entry name" value="GAR_dom_sf"/>
</dbReference>
<evidence type="ECO:0000256" key="4">
    <source>
        <dbReference type="SAM" id="MobiDB-lite"/>
    </source>
</evidence>
<dbReference type="Pfam" id="PF02187">
    <property type="entry name" value="GAS2"/>
    <property type="match status" value="1"/>
</dbReference>
<evidence type="ECO:0000259" key="5">
    <source>
        <dbReference type="PROSITE" id="PS51460"/>
    </source>
</evidence>
<feature type="compositionally biased region" description="Polar residues" evidence="4">
    <location>
        <begin position="822"/>
        <end position="848"/>
    </location>
</feature>
<proteinExistence type="predicted"/>
<dbReference type="EMBL" id="KN847535">
    <property type="protein sequence ID" value="KIW06227.1"/>
    <property type="molecule type" value="Genomic_DNA"/>
</dbReference>
<feature type="compositionally biased region" description="Polar residues" evidence="4">
    <location>
        <begin position="392"/>
        <end position="410"/>
    </location>
</feature>
<evidence type="ECO:0000313" key="7">
    <source>
        <dbReference type="Proteomes" id="UP000053259"/>
    </source>
</evidence>
<feature type="domain" description="GAR" evidence="5">
    <location>
        <begin position="685"/>
        <end position="762"/>
    </location>
</feature>
<dbReference type="HOGENOM" id="CLU_004583_0_0_1"/>
<feature type="region of interest" description="Disordered" evidence="4">
    <location>
        <begin position="946"/>
        <end position="969"/>
    </location>
</feature>
<dbReference type="STRING" id="253628.A0A0D1YZU1"/>
<feature type="compositionally biased region" description="Basic and acidic residues" evidence="4">
    <location>
        <begin position="702"/>
        <end position="711"/>
    </location>
</feature>
<feature type="region of interest" description="Disordered" evidence="4">
    <location>
        <begin position="643"/>
        <end position="711"/>
    </location>
</feature>
<dbReference type="Gene3D" id="3.30.920.20">
    <property type="entry name" value="Gas2-like domain"/>
    <property type="match status" value="1"/>
</dbReference>
<feature type="compositionally biased region" description="Low complexity" evidence="4">
    <location>
        <begin position="950"/>
        <end position="969"/>
    </location>
</feature>
<sequence length="969" mass="106303">MASAASSQAVYDSNLTIDAPHFALPATPSRSPYKDTLHRRSPTKQLRPGPKTIVNYDEYHRLVNSDISTVAEKELATRVVRAAEKLKGWCREVEQWGWTGSFDKRYGRPDSDPFERADLSPSLDQEAVKEYDERLDKIDEELQSLEVDDLKEQILGIHRGRSRPSSSYSSSSVSNLVLYDDFQLFVTESLLYSLPYYAKLKDYLKTWNIRLNVFREVPTYLSGLSFLEEILKEAWQGLKHASITEIDPSDIDALDEQLTTAQAALKRKVTELGSQLDRMLDMLEGKDDCLPDAWIDKYENSEKSYGEWSYQADRKLFHLRHADRELLREAAMVKSLSETVEYSLVEPKEPSSSQAQDVATHETKTGLLPEAAVLPLGMDDQRSEDQTKETFAEQSRASVEESYSTLNGDENSAEDDDLQDEEEPVIVEVVHRPVEAVLRRASVASIESFTRDQVKSVDVPSRRSSIASFNSVKRPMSRTFDTPGTPSPAEGQPRRSSRTSPLATESVSDWPDLKFLTEQTQPRTPPPNLPTLRRNSGSSMTSPASDVSDSLNQGDESPSVRASMNHSSKPPLNYTMKKRRNNNSIDASRMASTPFPDQELNLDTSLPTIPASPTKTKSPGSPSVPLEEQISSILESLPARIKLTSSSTPNAPEVKSKHKRRTSTSSTVSATSDAPRSGIRSRAVTPSLTGRPGITLAPADEPGPKRGANDPEIKVYHLMSGNDKPLKLFIRRVGENGERVMVRVGGGWADLGEYLKTYAEHHGHRTVSEGRVEVLGLGNDRILTPTSANSGRNSALGFRSESRVEGAEGRSGSRLGMRTDSRQGMLSDSRRSSTMGSTGYPSITTSNGKDLPGASPATTDSISGPNEDVPTPTSATASANGSQRRGNAFWDEGGSLMGPAAVRKSSEISSEKKEWVDSVVEQAKKVGRKVEFGDLKKVGGTRRVFLKGRTASGTTSAGGATPPSTGDRE</sequence>
<dbReference type="PROSITE" id="PS51460">
    <property type="entry name" value="GAR"/>
    <property type="match status" value="1"/>
</dbReference>
<evidence type="ECO:0000313" key="6">
    <source>
        <dbReference type="EMBL" id="KIW06227.1"/>
    </source>
</evidence>
<dbReference type="Proteomes" id="UP000053259">
    <property type="component" value="Unassembled WGS sequence"/>
</dbReference>
<dbReference type="InterPro" id="IPR003108">
    <property type="entry name" value="GAR_dom"/>
</dbReference>
<dbReference type="GeneID" id="27310676"/>
<reference evidence="6 7" key="1">
    <citation type="submission" date="2015-01" db="EMBL/GenBank/DDBJ databases">
        <title>The Genome Sequence of Ochroconis gallopava CBS43764.</title>
        <authorList>
            <consortium name="The Broad Institute Genomics Platform"/>
            <person name="Cuomo C."/>
            <person name="de Hoog S."/>
            <person name="Gorbushina A."/>
            <person name="Stielow B."/>
            <person name="Teixiera M."/>
            <person name="Abouelleil A."/>
            <person name="Chapman S.B."/>
            <person name="Priest M."/>
            <person name="Young S.K."/>
            <person name="Wortman J."/>
            <person name="Nusbaum C."/>
            <person name="Birren B."/>
        </authorList>
    </citation>
    <scope>NUCLEOTIDE SEQUENCE [LARGE SCALE GENOMIC DNA]</scope>
    <source>
        <strain evidence="6 7">CBS 43764</strain>
    </source>
</reference>
<feature type="region of interest" description="Disordered" evidence="4">
    <location>
        <begin position="468"/>
        <end position="626"/>
    </location>
</feature>
<feature type="region of interest" description="Disordered" evidence="4">
    <location>
        <begin position="785"/>
        <end position="896"/>
    </location>
</feature>
<dbReference type="InParanoid" id="A0A0D1YZU1"/>
<evidence type="ECO:0000256" key="1">
    <source>
        <dbReference type="ARBA" id="ARBA00004245"/>
    </source>
</evidence>